<sequence>MSEGTPQVQTAGHVLERARWAARAFARYSAADVQRIVAAVAEAGHRDARHYAEWAVRETGFGVVEHKTLKNEACSRGIVAEYAGEDFATPRIDAARKIVEVPRPAGVVLALTPSTNPVATVYFKVLLSLMTRNAVVISPHPMARECCNAAAAALAEAAVAAGAPDGVVQCVAEPTVPMVTALMEDPRTDVILATGGTAMVRAAYSSGNPAIGVGPGNVPVLVDASADLKAAARRIVESKAFDNSVLCTNESVLIVEDAVADRLLREMERCGAAVLDRADTARLSAYVFPDGRLNVDVVGRSASWIAQQAGVRAGPRTTVLLGSFDVAVPEEPMTHEKLSPVLGVLRVPDAQRGIEAARAVVRIAGAGHSAAIHSTDPGTIMEYAATVPVLRVAVNVGSSTGSSGLDTNLAPTMTVGTGFVGRSSLGENLHPRHLVNWTKIAYNADASVPMGDFAGLSPWRDQTGPVPGYPVASNDRSATAAPAPGRTLRTERIVADALQFRGTRHNGDDERFRAEIRRLVLEELSQLRKG</sequence>
<feature type="domain" description="Aldehyde dehydrogenase" evidence="2">
    <location>
        <begin position="11"/>
        <end position="267"/>
    </location>
</feature>
<dbReference type="CDD" id="cd07122">
    <property type="entry name" value="ALDH_F20_ACDH"/>
    <property type="match status" value="1"/>
</dbReference>
<dbReference type="PANTHER" id="PTHR11699">
    <property type="entry name" value="ALDEHYDE DEHYDROGENASE-RELATED"/>
    <property type="match status" value="1"/>
</dbReference>
<evidence type="ECO:0000313" key="3">
    <source>
        <dbReference type="EMBL" id="SDM72403.1"/>
    </source>
</evidence>
<dbReference type="RefSeq" id="WP_091220148.1">
    <property type="nucleotide sequence ID" value="NZ_FNHE01000008.1"/>
</dbReference>
<dbReference type="Gene3D" id="3.40.605.10">
    <property type="entry name" value="Aldehyde Dehydrogenase, Chain A, domain 1"/>
    <property type="match status" value="1"/>
</dbReference>
<dbReference type="STRING" id="1137991.SAMN05660642_03159"/>
<evidence type="ECO:0000313" key="4">
    <source>
        <dbReference type="Proteomes" id="UP000198680"/>
    </source>
</evidence>
<dbReference type="InterPro" id="IPR016163">
    <property type="entry name" value="Ald_DH_C"/>
</dbReference>
<evidence type="ECO:0000259" key="2">
    <source>
        <dbReference type="Pfam" id="PF00171"/>
    </source>
</evidence>
<dbReference type="GO" id="GO:0016620">
    <property type="term" value="F:oxidoreductase activity, acting on the aldehyde or oxo group of donors, NAD or NADP as acceptor"/>
    <property type="evidence" value="ECO:0007669"/>
    <property type="project" value="InterPro"/>
</dbReference>
<dbReference type="AlphaFoldDB" id="A0A1G9VK06"/>
<accession>A0A1G9VK06</accession>
<gene>
    <name evidence="3" type="ORF">SAMN05660642_03159</name>
</gene>
<reference evidence="4" key="1">
    <citation type="submission" date="2016-10" db="EMBL/GenBank/DDBJ databases">
        <authorList>
            <person name="Varghese N."/>
            <person name="Submissions S."/>
        </authorList>
    </citation>
    <scope>NUCLEOTIDE SEQUENCE [LARGE SCALE GENOMIC DNA]</scope>
    <source>
        <strain evidence="4">DSM 45419</strain>
    </source>
</reference>
<dbReference type="OrthoDB" id="323926at2"/>
<dbReference type="SUPFAM" id="SSF53720">
    <property type="entry name" value="ALDH-like"/>
    <property type="match status" value="1"/>
</dbReference>
<dbReference type="Gene3D" id="3.40.309.10">
    <property type="entry name" value="Aldehyde Dehydrogenase, Chain A, domain 2"/>
    <property type="match status" value="1"/>
</dbReference>
<name>A0A1G9VK06_9ACTN</name>
<dbReference type="EMBL" id="FNHE01000008">
    <property type="protein sequence ID" value="SDM72403.1"/>
    <property type="molecule type" value="Genomic_DNA"/>
</dbReference>
<evidence type="ECO:0000256" key="1">
    <source>
        <dbReference type="ARBA" id="ARBA00023002"/>
    </source>
</evidence>
<dbReference type="Proteomes" id="UP000198680">
    <property type="component" value="Unassembled WGS sequence"/>
</dbReference>
<dbReference type="Pfam" id="PF00171">
    <property type="entry name" value="Aldedh"/>
    <property type="match status" value="1"/>
</dbReference>
<keyword evidence="4" id="KW-1185">Reference proteome</keyword>
<organism evidence="3 4">
    <name type="scientific">Geodermatophilus siccatus</name>
    <dbReference type="NCBI Taxonomy" id="1137991"/>
    <lineage>
        <taxon>Bacteria</taxon>
        <taxon>Bacillati</taxon>
        <taxon>Actinomycetota</taxon>
        <taxon>Actinomycetes</taxon>
        <taxon>Geodermatophilales</taxon>
        <taxon>Geodermatophilaceae</taxon>
        <taxon>Geodermatophilus</taxon>
    </lineage>
</organism>
<dbReference type="InterPro" id="IPR015590">
    <property type="entry name" value="Aldehyde_DH_dom"/>
</dbReference>
<protein>
    <submittedName>
        <fullName evidence="3">Acyl-CoA reductase</fullName>
    </submittedName>
</protein>
<dbReference type="InterPro" id="IPR016161">
    <property type="entry name" value="Ald_DH/histidinol_DH"/>
</dbReference>
<proteinExistence type="predicted"/>
<keyword evidence="1" id="KW-0560">Oxidoreductase</keyword>
<dbReference type="InterPro" id="IPR016162">
    <property type="entry name" value="Ald_DH_N"/>
</dbReference>